<dbReference type="PROSITE" id="PS50893">
    <property type="entry name" value="ABC_TRANSPORTER_2"/>
    <property type="match status" value="1"/>
</dbReference>
<keyword evidence="6" id="KW-1185">Reference proteome</keyword>
<evidence type="ECO:0000259" key="4">
    <source>
        <dbReference type="PROSITE" id="PS50893"/>
    </source>
</evidence>
<evidence type="ECO:0000313" key="5">
    <source>
        <dbReference type="EMBL" id="GAW66668.1"/>
    </source>
</evidence>
<dbReference type="InterPro" id="IPR051782">
    <property type="entry name" value="ABC_Transporter_VariousFunc"/>
</dbReference>
<evidence type="ECO:0000256" key="2">
    <source>
        <dbReference type="ARBA" id="ARBA00022741"/>
    </source>
</evidence>
<evidence type="ECO:0000256" key="1">
    <source>
        <dbReference type="ARBA" id="ARBA00022448"/>
    </source>
</evidence>
<dbReference type="GO" id="GO:0005524">
    <property type="term" value="F:ATP binding"/>
    <property type="evidence" value="ECO:0007669"/>
    <property type="project" value="UniProtKB-KW"/>
</dbReference>
<sequence>MYALEIQGLSKSYKGKKFQTVEALKGLDLCIGKGEVVGFLGPNGAGKSTTIKCVMGLIRPSAGRATIMGLDAARADARKAVGYLPENPAFYDYLSAEEYLMFVAKVFGMPDDQAEQHCQEMLQILELWDARKRLIRSYSKGMVQRVGLAQVLIHDPDVYILDEPMSGLDPLGRALVKDIILDLKKKGKSVFFSTHITDDVEKVCDRVAVIDKGNLLAFDSVDSILQRGIEGYTLYLVTPQGEREELFAPKDDLQSVIQQTVADHKSIEKIEPLRKDMEAFFLEMLSK</sequence>
<dbReference type="InterPro" id="IPR003439">
    <property type="entry name" value="ABC_transporter-like_ATP-bd"/>
</dbReference>
<dbReference type="PANTHER" id="PTHR42939:SF1">
    <property type="entry name" value="ABC TRANSPORTER ATP-BINDING PROTEIN ALBC-RELATED"/>
    <property type="match status" value="1"/>
</dbReference>
<gene>
    <name evidence="5" type="ORF">GPEL0_01r2128</name>
</gene>
<dbReference type="InterPro" id="IPR027417">
    <property type="entry name" value="P-loop_NTPase"/>
</dbReference>
<reference evidence="5 6" key="1">
    <citation type="submission" date="2017-04" db="EMBL/GenBank/DDBJ databases">
        <authorList>
            <consortium name="Geobacter pelophilus Genome Sequencing"/>
            <person name="Aoyagi T."/>
            <person name="Koike H."/>
            <person name="Hori T."/>
        </authorList>
    </citation>
    <scope>NUCLEOTIDE SEQUENCE [LARGE SCALE GENOMIC DNA]</scope>
    <source>
        <strain evidence="5 6">Drf2</strain>
    </source>
</reference>
<keyword evidence="3 5" id="KW-0067">ATP-binding</keyword>
<dbReference type="CDD" id="cd03230">
    <property type="entry name" value="ABC_DR_subfamily_A"/>
    <property type="match status" value="1"/>
</dbReference>
<comment type="caution">
    <text evidence="5">The sequence shown here is derived from an EMBL/GenBank/DDBJ whole genome shotgun (WGS) entry which is preliminary data.</text>
</comment>
<protein>
    <submittedName>
        <fullName evidence="5">ABC transporter ATP-binding protein</fullName>
    </submittedName>
</protein>
<dbReference type="Proteomes" id="UP000194153">
    <property type="component" value="Unassembled WGS sequence"/>
</dbReference>
<dbReference type="Pfam" id="PF00005">
    <property type="entry name" value="ABC_tran"/>
    <property type="match status" value="1"/>
</dbReference>
<name>A0ABQ0MHV8_9BACT</name>
<dbReference type="SMART" id="SM00382">
    <property type="entry name" value="AAA"/>
    <property type="match status" value="1"/>
</dbReference>
<organism evidence="5 6">
    <name type="scientific">Geoanaerobacter pelophilus</name>
    <dbReference type="NCBI Taxonomy" id="60036"/>
    <lineage>
        <taxon>Bacteria</taxon>
        <taxon>Pseudomonadati</taxon>
        <taxon>Thermodesulfobacteriota</taxon>
        <taxon>Desulfuromonadia</taxon>
        <taxon>Geobacterales</taxon>
        <taxon>Geobacteraceae</taxon>
        <taxon>Geoanaerobacter</taxon>
    </lineage>
</organism>
<evidence type="ECO:0000256" key="3">
    <source>
        <dbReference type="ARBA" id="ARBA00022840"/>
    </source>
</evidence>
<dbReference type="RefSeq" id="WP_085813002.1">
    <property type="nucleotide sequence ID" value="NZ_BDQG01000001.1"/>
</dbReference>
<evidence type="ECO:0000313" key="6">
    <source>
        <dbReference type="Proteomes" id="UP000194153"/>
    </source>
</evidence>
<keyword evidence="2" id="KW-0547">Nucleotide-binding</keyword>
<dbReference type="PANTHER" id="PTHR42939">
    <property type="entry name" value="ABC TRANSPORTER ATP-BINDING PROTEIN ALBC-RELATED"/>
    <property type="match status" value="1"/>
</dbReference>
<reference evidence="6" key="2">
    <citation type="submission" date="2017-05" db="EMBL/GenBank/DDBJ databases">
        <title>Draft genome sequence of Geobacter pelophilus, a iron(III)-reducing bacteria.</title>
        <authorList>
            <person name="Aoyagi T."/>
            <person name="Koike H."/>
            <person name="Morita T."/>
            <person name="Sato Y."/>
            <person name="Habe H."/>
            <person name="Hori T."/>
        </authorList>
    </citation>
    <scope>NUCLEOTIDE SEQUENCE [LARGE SCALE GENOMIC DNA]</scope>
    <source>
        <strain evidence="6">Drf2</strain>
    </source>
</reference>
<dbReference type="InterPro" id="IPR003593">
    <property type="entry name" value="AAA+_ATPase"/>
</dbReference>
<dbReference type="Gene3D" id="3.40.50.300">
    <property type="entry name" value="P-loop containing nucleotide triphosphate hydrolases"/>
    <property type="match status" value="1"/>
</dbReference>
<feature type="domain" description="ABC transporter" evidence="4">
    <location>
        <begin position="4"/>
        <end position="237"/>
    </location>
</feature>
<dbReference type="SUPFAM" id="SSF52540">
    <property type="entry name" value="P-loop containing nucleoside triphosphate hydrolases"/>
    <property type="match status" value="1"/>
</dbReference>
<dbReference type="EMBL" id="BDQG01000001">
    <property type="protein sequence ID" value="GAW66668.1"/>
    <property type="molecule type" value="Genomic_DNA"/>
</dbReference>
<keyword evidence="1" id="KW-0813">Transport</keyword>
<accession>A0ABQ0MHV8</accession>
<proteinExistence type="predicted"/>